<dbReference type="PANTHER" id="PTHR43840:SF15">
    <property type="entry name" value="MITOCHONDRIAL METAL TRANSPORTER 1-RELATED"/>
    <property type="match status" value="1"/>
</dbReference>
<dbReference type="Pfam" id="PF01545">
    <property type="entry name" value="Cation_efflux"/>
    <property type="match status" value="1"/>
</dbReference>
<name>A0A1E3A3U7_9FIRM</name>
<dbReference type="InterPro" id="IPR027469">
    <property type="entry name" value="Cation_efflux_TMD_sf"/>
</dbReference>
<evidence type="ECO:0000256" key="7">
    <source>
        <dbReference type="SAM" id="Phobius"/>
    </source>
</evidence>
<dbReference type="InterPro" id="IPR058533">
    <property type="entry name" value="Cation_efflux_TM"/>
</dbReference>
<feature type="transmembrane region" description="Helical" evidence="7">
    <location>
        <begin position="126"/>
        <end position="144"/>
    </location>
</feature>
<evidence type="ECO:0000313" key="9">
    <source>
        <dbReference type="EMBL" id="ODM03445.1"/>
    </source>
</evidence>
<organism evidence="9 10">
    <name type="scientific">Eisenbergiella tayi</name>
    <dbReference type="NCBI Taxonomy" id="1432052"/>
    <lineage>
        <taxon>Bacteria</taxon>
        <taxon>Bacillati</taxon>
        <taxon>Bacillota</taxon>
        <taxon>Clostridia</taxon>
        <taxon>Lachnospirales</taxon>
        <taxon>Lachnospiraceae</taxon>
        <taxon>Eisenbergiella</taxon>
    </lineage>
</organism>
<dbReference type="GO" id="GO:0008324">
    <property type="term" value="F:monoatomic cation transmembrane transporter activity"/>
    <property type="evidence" value="ECO:0007669"/>
    <property type="project" value="InterPro"/>
</dbReference>
<feature type="transmembrane region" description="Helical" evidence="7">
    <location>
        <begin position="189"/>
        <end position="207"/>
    </location>
</feature>
<sequence>MEQTYPVYEKISSRDLIGRKTGWIGLVGNLLLVLIKLIAGYFSQSIAITADALNNLTDCCSSLLTITGFTLAAREKDRTHPYGHGRMEYICGFLISILILLTAVSVGKSSLNRLLHPMNVLVSPSIILPLIIGILLKLAMAWYVNRLNKAADSAALRAVRNDNLSDSLVTSVTLAGILLIPFTSIPLDGILGIVVAFSILWSGFTSFKENLVLLLGKGVTPETERKIRQLLSEYTLFEEVEDINLHDYGPEEKLAFIKVRFRESPRSAEASAIQNTVIKRLKDELQLDATLYPDMTSGSIPMDASAP</sequence>
<dbReference type="SUPFAM" id="SSF161111">
    <property type="entry name" value="Cation efflux protein transmembrane domain-like"/>
    <property type="match status" value="1"/>
</dbReference>
<dbReference type="FunFam" id="1.20.1510.10:FF:000006">
    <property type="entry name" value="Divalent cation efflux transporter"/>
    <property type="match status" value="1"/>
</dbReference>
<evidence type="ECO:0000313" key="10">
    <source>
        <dbReference type="Proteomes" id="UP000094067"/>
    </source>
</evidence>
<evidence type="ECO:0000259" key="8">
    <source>
        <dbReference type="Pfam" id="PF01545"/>
    </source>
</evidence>
<evidence type="ECO:0000256" key="5">
    <source>
        <dbReference type="ARBA" id="ARBA00022989"/>
    </source>
</evidence>
<proteinExistence type="inferred from homology"/>
<dbReference type="InterPro" id="IPR050291">
    <property type="entry name" value="CDF_Transporter"/>
</dbReference>
<dbReference type="AlphaFoldDB" id="A0A1E3A3U7"/>
<reference evidence="9 10" key="1">
    <citation type="submission" date="2016-07" db="EMBL/GenBank/DDBJ databases">
        <title>Characterization of isolates of Eisenbergiella tayi derived from blood cultures, using whole genome sequencing.</title>
        <authorList>
            <person name="Burdz T."/>
            <person name="Wiebe D."/>
            <person name="Huynh C."/>
            <person name="Bernard K."/>
        </authorList>
    </citation>
    <scope>NUCLEOTIDE SEQUENCE [LARGE SCALE GENOMIC DNA]</scope>
    <source>
        <strain evidence="9 10">NML 110608</strain>
    </source>
</reference>
<keyword evidence="3" id="KW-0813">Transport</keyword>
<feature type="transmembrane region" description="Helical" evidence="7">
    <location>
        <begin position="86"/>
        <end position="106"/>
    </location>
</feature>
<accession>A0A1E3A3U7</accession>
<comment type="similarity">
    <text evidence="2">Belongs to the cation diffusion facilitator (CDF) transporter (TC 2.A.4) family.</text>
</comment>
<comment type="caution">
    <text evidence="9">The sequence shown here is derived from an EMBL/GenBank/DDBJ whole genome shotgun (WGS) entry which is preliminary data.</text>
</comment>
<dbReference type="EMBL" id="MCGH01000003">
    <property type="protein sequence ID" value="ODM03445.1"/>
    <property type="molecule type" value="Genomic_DNA"/>
</dbReference>
<dbReference type="PANTHER" id="PTHR43840">
    <property type="entry name" value="MITOCHONDRIAL METAL TRANSPORTER 1-RELATED"/>
    <property type="match status" value="1"/>
</dbReference>
<evidence type="ECO:0000256" key="3">
    <source>
        <dbReference type="ARBA" id="ARBA00022448"/>
    </source>
</evidence>
<evidence type="ECO:0000256" key="6">
    <source>
        <dbReference type="ARBA" id="ARBA00023136"/>
    </source>
</evidence>
<comment type="subcellular location">
    <subcellularLocation>
        <location evidence="1">Membrane</location>
        <topology evidence="1">Multi-pass membrane protein</topology>
    </subcellularLocation>
</comment>
<evidence type="ECO:0000256" key="4">
    <source>
        <dbReference type="ARBA" id="ARBA00022692"/>
    </source>
</evidence>
<dbReference type="GO" id="GO:0016020">
    <property type="term" value="C:membrane"/>
    <property type="evidence" value="ECO:0007669"/>
    <property type="project" value="UniProtKB-SubCell"/>
</dbReference>
<dbReference type="Proteomes" id="UP000094067">
    <property type="component" value="Unassembled WGS sequence"/>
</dbReference>
<dbReference type="RefSeq" id="WP_069153905.1">
    <property type="nucleotide sequence ID" value="NZ_MCGH01000003.1"/>
</dbReference>
<keyword evidence="4 7" id="KW-0812">Transmembrane</keyword>
<gene>
    <name evidence="9" type="ORF">BEI61_04241</name>
</gene>
<evidence type="ECO:0000256" key="1">
    <source>
        <dbReference type="ARBA" id="ARBA00004141"/>
    </source>
</evidence>
<protein>
    <submittedName>
        <fullName evidence="9">Putative cation efflux system protein</fullName>
    </submittedName>
</protein>
<dbReference type="Gene3D" id="1.20.1510.10">
    <property type="entry name" value="Cation efflux protein transmembrane domain"/>
    <property type="match status" value="1"/>
</dbReference>
<dbReference type="NCBIfam" id="TIGR01297">
    <property type="entry name" value="CDF"/>
    <property type="match status" value="1"/>
</dbReference>
<keyword evidence="5 7" id="KW-1133">Transmembrane helix</keyword>
<keyword evidence="6 7" id="KW-0472">Membrane</keyword>
<feature type="transmembrane region" description="Helical" evidence="7">
    <location>
        <begin position="21"/>
        <end position="43"/>
    </location>
</feature>
<feature type="domain" description="Cation efflux protein transmembrane" evidence="8">
    <location>
        <begin position="23"/>
        <end position="215"/>
    </location>
</feature>
<evidence type="ECO:0000256" key="2">
    <source>
        <dbReference type="ARBA" id="ARBA00008114"/>
    </source>
</evidence>
<dbReference type="InterPro" id="IPR002524">
    <property type="entry name" value="Cation_efflux"/>
</dbReference>